<gene>
    <name evidence="8" type="ORF">J07HQW1_03483</name>
</gene>
<keyword evidence="5" id="KW-0627">Porphyrin biosynthesis</keyword>
<protein>
    <recommendedName>
        <fullName evidence="2">precorrin-2 dehydrogenase</fullName>
        <ecNumber evidence="2">1.3.1.76</ecNumber>
    </recommendedName>
</protein>
<accession>U1PMG7</accession>
<comment type="pathway">
    <text evidence="1">Porphyrin-containing compound metabolism; siroheme biosynthesis; sirohydrochlorin from precorrin-2: step 1/1.</text>
</comment>
<evidence type="ECO:0000256" key="5">
    <source>
        <dbReference type="ARBA" id="ARBA00023244"/>
    </source>
</evidence>
<dbReference type="EC" id="1.3.1.76" evidence="2"/>
<proteinExistence type="predicted"/>
<dbReference type="GO" id="GO:0043115">
    <property type="term" value="F:precorrin-2 dehydrogenase activity"/>
    <property type="evidence" value="ECO:0007669"/>
    <property type="project" value="UniProtKB-EC"/>
</dbReference>
<evidence type="ECO:0000256" key="4">
    <source>
        <dbReference type="ARBA" id="ARBA00023027"/>
    </source>
</evidence>
<dbReference type="NCBIfam" id="TIGR01470">
    <property type="entry name" value="cysG_Nterm"/>
    <property type="match status" value="1"/>
</dbReference>
<evidence type="ECO:0000259" key="7">
    <source>
        <dbReference type="Pfam" id="PF14824"/>
    </source>
</evidence>
<dbReference type="InterPro" id="IPR036291">
    <property type="entry name" value="NAD(P)-bd_dom_sf"/>
</dbReference>
<reference evidence="8 9" key="1">
    <citation type="journal article" date="2013" name="PLoS ONE">
        <title>Assembly-driven community genomics of a hypersaline microbial ecosystem.</title>
        <authorList>
            <person name="Podell S."/>
            <person name="Ugalde J.A."/>
            <person name="Narasingarao P."/>
            <person name="Banfield J.F."/>
            <person name="Heidelberg K.B."/>
            <person name="Allen E.E."/>
        </authorList>
    </citation>
    <scope>NUCLEOTIDE SEQUENCE [LARGE SCALE GENOMIC DNA]</scope>
    <source>
        <strain evidence="9">J07HQW1</strain>
    </source>
</reference>
<dbReference type="SUPFAM" id="SSF51735">
    <property type="entry name" value="NAD(P)-binding Rossmann-fold domains"/>
    <property type="match status" value="1"/>
</dbReference>
<dbReference type="EMBL" id="KE356560">
    <property type="protein sequence ID" value="ERG93421.1"/>
    <property type="molecule type" value="Genomic_DNA"/>
</dbReference>
<organism evidence="8 9">
    <name type="scientific">Haloquadratum walsbyi J07HQW1</name>
    <dbReference type="NCBI Taxonomy" id="1238424"/>
    <lineage>
        <taxon>Archaea</taxon>
        <taxon>Methanobacteriati</taxon>
        <taxon>Methanobacteriota</taxon>
        <taxon>Stenosarchaea group</taxon>
        <taxon>Halobacteria</taxon>
        <taxon>Halobacteriales</taxon>
        <taxon>Haloferacaceae</taxon>
        <taxon>Haloquadratum</taxon>
    </lineage>
</organism>
<evidence type="ECO:0000256" key="2">
    <source>
        <dbReference type="ARBA" id="ARBA00012400"/>
    </source>
</evidence>
<evidence type="ECO:0000256" key="1">
    <source>
        <dbReference type="ARBA" id="ARBA00005010"/>
    </source>
</evidence>
<dbReference type="SUPFAM" id="SSF75615">
    <property type="entry name" value="Siroheme synthase middle domains-like"/>
    <property type="match status" value="1"/>
</dbReference>
<dbReference type="HOGENOM" id="CLU_011276_8_1_2"/>
<keyword evidence="4" id="KW-0520">NAD</keyword>
<dbReference type="InterPro" id="IPR028281">
    <property type="entry name" value="Sirohaem_synthase_central"/>
</dbReference>
<comment type="catalytic activity">
    <reaction evidence="6">
        <text>precorrin-2 + NAD(+) = sirohydrochlorin + NADH + 2 H(+)</text>
        <dbReference type="Rhea" id="RHEA:15613"/>
        <dbReference type="ChEBI" id="CHEBI:15378"/>
        <dbReference type="ChEBI" id="CHEBI:57540"/>
        <dbReference type="ChEBI" id="CHEBI:57945"/>
        <dbReference type="ChEBI" id="CHEBI:58351"/>
        <dbReference type="ChEBI" id="CHEBI:58827"/>
        <dbReference type="EC" id="1.3.1.76"/>
    </reaction>
</comment>
<dbReference type="STRING" id="1238424.J07HQW1_03483"/>
<evidence type="ECO:0000313" key="8">
    <source>
        <dbReference type="EMBL" id="ERG93421.1"/>
    </source>
</evidence>
<evidence type="ECO:0000256" key="6">
    <source>
        <dbReference type="ARBA" id="ARBA00047561"/>
    </source>
</evidence>
<feature type="domain" description="Siroheme synthase central" evidence="7">
    <location>
        <begin position="129"/>
        <end position="154"/>
    </location>
</feature>
<dbReference type="InterPro" id="IPR006367">
    <property type="entry name" value="Sirohaem_synthase_N"/>
</dbReference>
<dbReference type="GO" id="GO:0019354">
    <property type="term" value="P:siroheme biosynthetic process"/>
    <property type="evidence" value="ECO:0007669"/>
    <property type="project" value="UniProtKB-UniPathway"/>
</dbReference>
<dbReference type="Pfam" id="PF13241">
    <property type="entry name" value="NAD_binding_7"/>
    <property type="match status" value="1"/>
</dbReference>
<keyword evidence="3" id="KW-0560">Oxidoreductase</keyword>
<dbReference type="UniPathway" id="UPA00262">
    <property type="reaction ID" value="UER00222"/>
</dbReference>
<dbReference type="InterPro" id="IPR028161">
    <property type="entry name" value="Met8-like"/>
</dbReference>
<dbReference type="AlphaFoldDB" id="U1PMG7"/>
<evidence type="ECO:0000313" key="9">
    <source>
        <dbReference type="Proteomes" id="UP000030649"/>
    </source>
</evidence>
<evidence type="ECO:0000256" key="3">
    <source>
        <dbReference type="ARBA" id="ARBA00023002"/>
    </source>
</evidence>
<dbReference type="Gene3D" id="3.40.50.720">
    <property type="entry name" value="NAD(P)-binding Rossmann-like Domain"/>
    <property type="match status" value="1"/>
</dbReference>
<name>U1PMG7_9EURY</name>
<dbReference type="PANTHER" id="PTHR35330:SF1">
    <property type="entry name" value="SIROHEME BIOSYNTHESIS PROTEIN MET8"/>
    <property type="match status" value="1"/>
</dbReference>
<dbReference type="GO" id="GO:0004325">
    <property type="term" value="F:ferrochelatase activity"/>
    <property type="evidence" value="ECO:0007669"/>
    <property type="project" value="InterPro"/>
</dbReference>
<dbReference type="PANTHER" id="PTHR35330">
    <property type="entry name" value="SIROHEME BIOSYNTHESIS PROTEIN MET8"/>
    <property type="match status" value="1"/>
</dbReference>
<sequence>MIPLYHDFTEERVMIFGGGSVGARKARRFSSEAHVIVISPTFTEDSFDTATLVRAAPSPPDVDGWITRADPALVVAATDNDELNDSIADSAHNNELLLNRADRSTASGEKDRMSPTAYDVILPATVADRPVQVSISTGGRSPALAKYLREQIEAEIESAGAMATLTADLRAELRERDCSPSARRDAIRAVVRDPDVWKGLRTGEINPRQEATRVIRNTMGDER</sequence>
<dbReference type="Gene3D" id="3.30.160.110">
    <property type="entry name" value="Siroheme synthase, domain 2"/>
    <property type="match status" value="1"/>
</dbReference>
<dbReference type="Proteomes" id="UP000030649">
    <property type="component" value="Unassembled WGS sequence"/>
</dbReference>
<dbReference type="Pfam" id="PF14824">
    <property type="entry name" value="Sirohm_synth_M"/>
    <property type="match status" value="1"/>
</dbReference>